<reference evidence="2" key="1">
    <citation type="journal article" date="2020" name="Stud. Mycol.">
        <title>101 Dothideomycetes genomes: a test case for predicting lifestyles and emergence of pathogens.</title>
        <authorList>
            <person name="Haridas S."/>
            <person name="Albert R."/>
            <person name="Binder M."/>
            <person name="Bloem J."/>
            <person name="Labutti K."/>
            <person name="Salamov A."/>
            <person name="Andreopoulos B."/>
            <person name="Baker S."/>
            <person name="Barry K."/>
            <person name="Bills G."/>
            <person name="Bluhm B."/>
            <person name="Cannon C."/>
            <person name="Castanera R."/>
            <person name="Culley D."/>
            <person name="Daum C."/>
            <person name="Ezra D."/>
            <person name="Gonzalez J."/>
            <person name="Henrissat B."/>
            <person name="Kuo A."/>
            <person name="Liang C."/>
            <person name="Lipzen A."/>
            <person name="Lutzoni F."/>
            <person name="Magnuson J."/>
            <person name="Mondo S."/>
            <person name="Nolan M."/>
            <person name="Ohm R."/>
            <person name="Pangilinan J."/>
            <person name="Park H.-J."/>
            <person name="Ramirez L."/>
            <person name="Alfaro M."/>
            <person name="Sun H."/>
            <person name="Tritt A."/>
            <person name="Yoshinaga Y."/>
            <person name="Zwiers L.-H."/>
            <person name="Turgeon B."/>
            <person name="Goodwin S."/>
            <person name="Spatafora J."/>
            <person name="Crous P."/>
            <person name="Grigoriev I."/>
        </authorList>
    </citation>
    <scope>NUCLEOTIDE SEQUENCE</scope>
    <source>
        <strain evidence="2">CBS 627.86</strain>
    </source>
</reference>
<sequence length="285" mass="32727">MSFFNDENSDEIISEIVGLYGDGIFELFAEFILTGTWRDRGVRVDWAVQQLELEKGDQEAVMQLRNQPLPPKPRDQEKTSELAEPKHPLPKRPIAKNQSTAPITCTAGAASVNTPPPTQSSSLKRKLTDANENIEMEDEQHPAKRITTTSLRTTPYDPNWSLKAAILACHLANAIQAPRFHNYAINLIHSLFYQRQLKLTPQIAKFACSQPESEKLRGYIFGLIVKEWYSKVGVLKVSDPVDWLELFEEFKELRQRFVMEVGRGYRVNFHANQYFMKVEGIEYPW</sequence>
<organism evidence="2 3">
    <name type="scientific">Lophiotrema nucula</name>
    <dbReference type="NCBI Taxonomy" id="690887"/>
    <lineage>
        <taxon>Eukaryota</taxon>
        <taxon>Fungi</taxon>
        <taxon>Dikarya</taxon>
        <taxon>Ascomycota</taxon>
        <taxon>Pezizomycotina</taxon>
        <taxon>Dothideomycetes</taxon>
        <taxon>Pleosporomycetidae</taxon>
        <taxon>Pleosporales</taxon>
        <taxon>Lophiotremataceae</taxon>
        <taxon>Lophiotrema</taxon>
    </lineage>
</organism>
<keyword evidence="3" id="KW-1185">Reference proteome</keyword>
<evidence type="ECO:0000313" key="3">
    <source>
        <dbReference type="Proteomes" id="UP000799770"/>
    </source>
</evidence>
<dbReference type="Proteomes" id="UP000799770">
    <property type="component" value="Unassembled WGS sequence"/>
</dbReference>
<feature type="region of interest" description="Disordered" evidence="1">
    <location>
        <begin position="65"/>
        <end position="99"/>
    </location>
</feature>
<protein>
    <submittedName>
        <fullName evidence="2">Uncharacterized protein</fullName>
    </submittedName>
</protein>
<accession>A0A6A5ZD34</accession>
<gene>
    <name evidence="2" type="ORF">BDV96DRAFT_26007</name>
</gene>
<dbReference type="AlphaFoldDB" id="A0A6A5ZD34"/>
<proteinExistence type="predicted"/>
<evidence type="ECO:0000256" key="1">
    <source>
        <dbReference type="SAM" id="MobiDB-lite"/>
    </source>
</evidence>
<name>A0A6A5ZD34_9PLEO</name>
<evidence type="ECO:0000313" key="2">
    <source>
        <dbReference type="EMBL" id="KAF2117429.1"/>
    </source>
</evidence>
<dbReference type="EMBL" id="ML977319">
    <property type="protein sequence ID" value="KAF2117429.1"/>
    <property type="molecule type" value="Genomic_DNA"/>
</dbReference>
<feature type="compositionally biased region" description="Basic and acidic residues" evidence="1">
    <location>
        <begin position="72"/>
        <end position="87"/>
    </location>
</feature>